<proteinExistence type="predicted"/>
<keyword evidence="2" id="KW-1185">Reference proteome</keyword>
<comment type="caution">
    <text evidence="1">The sequence shown here is derived from an EMBL/GenBank/DDBJ whole genome shotgun (WGS) entry which is preliminary data.</text>
</comment>
<sequence length="57" mass="6752">MFGLFKKTSELEKLQKKYEKLMADWHRLSTTNRAESDKKYAEAEEISKRIEAIKSKS</sequence>
<protein>
    <submittedName>
        <fullName evidence="1">Lacal_2735 family protein</fullName>
    </submittedName>
</protein>
<dbReference type="RefSeq" id="WP_386132831.1">
    <property type="nucleotide sequence ID" value="NZ_JBHTJL010000020.1"/>
</dbReference>
<gene>
    <name evidence="1" type="ORF">ACFQ1Q_14030</name>
</gene>
<reference evidence="2" key="1">
    <citation type="journal article" date="2019" name="Int. J. Syst. Evol. Microbiol.">
        <title>The Global Catalogue of Microorganisms (GCM) 10K type strain sequencing project: providing services to taxonomists for standard genome sequencing and annotation.</title>
        <authorList>
            <consortium name="The Broad Institute Genomics Platform"/>
            <consortium name="The Broad Institute Genome Sequencing Center for Infectious Disease"/>
            <person name="Wu L."/>
            <person name="Ma J."/>
        </authorList>
    </citation>
    <scope>NUCLEOTIDE SEQUENCE [LARGE SCALE GENOMIC DNA]</scope>
    <source>
        <strain evidence="2">CCUG 62215</strain>
    </source>
</reference>
<dbReference type="EMBL" id="JBHTJL010000020">
    <property type="protein sequence ID" value="MFD1064368.1"/>
    <property type="molecule type" value="Genomic_DNA"/>
</dbReference>
<dbReference type="Proteomes" id="UP001597013">
    <property type="component" value="Unassembled WGS sequence"/>
</dbReference>
<accession>A0ABW3N9K2</accession>
<organism evidence="1 2">
    <name type="scientific">Winogradskyella litorisediminis</name>
    <dbReference type="NCBI Taxonomy" id="1156618"/>
    <lineage>
        <taxon>Bacteria</taxon>
        <taxon>Pseudomonadati</taxon>
        <taxon>Bacteroidota</taxon>
        <taxon>Flavobacteriia</taxon>
        <taxon>Flavobacteriales</taxon>
        <taxon>Flavobacteriaceae</taxon>
        <taxon>Winogradskyella</taxon>
    </lineage>
</organism>
<dbReference type="NCBIfam" id="NF033487">
    <property type="entry name" value="Lacal_2735_fam"/>
    <property type="match status" value="1"/>
</dbReference>
<evidence type="ECO:0000313" key="2">
    <source>
        <dbReference type="Proteomes" id="UP001597013"/>
    </source>
</evidence>
<evidence type="ECO:0000313" key="1">
    <source>
        <dbReference type="EMBL" id="MFD1064368.1"/>
    </source>
</evidence>
<dbReference type="InterPro" id="IPR045493">
    <property type="entry name" value="DUF6435"/>
</dbReference>
<name>A0ABW3N9K2_9FLAO</name>